<keyword evidence="2" id="KW-1185">Reference proteome</keyword>
<organism evidence="1 2">
    <name type="scientific">Coemansia nantahalensis</name>
    <dbReference type="NCBI Taxonomy" id="2789366"/>
    <lineage>
        <taxon>Eukaryota</taxon>
        <taxon>Fungi</taxon>
        <taxon>Fungi incertae sedis</taxon>
        <taxon>Zoopagomycota</taxon>
        <taxon>Kickxellomycotina</taxon>
        <taxon>Kickxellomycetes</taxon>
        <taxon>Kickxellales</taxon>
        <taxon>Kickxellaceae</taxon>
        <taxon>Coemansia</taxon>
    </lineage>
</organism>
<protein>
    <submittedName>
        <fullName evidence="1">Cleavage polyadenylation factor subunit clp1</fullName>
        <ecNumber evidence="1">2.7.1.78</ecNumber>
    </submittedName>
</protein>
<evidence type="ECO:0000313" key="2">
    <source>
        <dbReference type="Proteomes" id="UP001140234"/>
    </source>
</evidence>
<reference evidence="1" key="1">
    <citation type="submission" date="2022-07" db="EMBL/GenBank/DDBJ databases">
        <title>Phylogenomic reconstructions and comparative analyses of Kickxellomycotina fungi.</title>
        <authorList>
            <person name="Reynolds N.K."/>
            <person name="Stajich J.E."/>
            <person name="Barry K."/>
            <person name="Grigoriev I.V."/>
            <person name="Crous P."/>
            <person name="Smith M.E."/>
        </authorList>
    </citation>
    <scope>NUCLEOTIDE SEQUENCE</scope>
    <source>
        <strain evidence="1">CBS 109366</strain>
    </source>
</reference>
<sequence length="122" mass="12673">MSSTTKEWTLQAGEELRVEVDFGQSVELRLVSGHAEYFGAELGREAVYTLSGENGAVFSWEGCTLAVTGECASAYVAGETPMASFINLHVAAQQRRAAAHGAAEAGGAAAGPRILIVGPEDS</sequence>
<proteinExistence type="predicted"/>
<gene>
    <name evidence="1" type="primary">CLP1_1</name>
    <name evidence="1" type="ORF">IWQ57_005898</name>
</gene>
<name>A0ACC1JLD6_9FUNG</name>
<feature type="non-terminal residue" evidence="1">
    <location>
        <position position="122"/>
    </location>
</feature>
<dbReference type="EC" id="2.7.1.78" evidence="1"/>
<dbReference type="Proteomes" id="UP001140234">
    <property type="component" value="Unassembled WGS sequence"/>
</dbReference>
<dbReference type="EMBL" id="JANBUJ010003075">
    <property type="protein sequence ID" value="KAJ2762021.1"/>
    <property type="molecule type" value="Genomic_DNA"/>
</dbReference>
<comment type="caution">
    <text evidence="1">The sequence shown here is derived from an EMBL/GenBank/DDBJ whole genome shotgun (WGS) entry which is preliminary data.</text>
</comment>
<evidence type="ECO:0000313" key="1">
    <source>
        <dbReference type="EMBL" id="KAJ2762021.1"/>
    </source>
</evidence>
<keyword evidence="1" id="KW-0808">Transferase</keyword>
<accession>A0ACC1JLD6</accession>